<feature type="compositionally biased region" description="Basic and acidic residues" evidence="1">
    <location>
        <begin position="84"/>
        <end position="104"/>
    </location>
</feature>
<feature type="transmembrane region" description="Helical" evidence="2">
    <location>
        <begin position="12"/>
        <end position="32"/>
    </location>
</feature>
<dbReference type="Proteomes" id="UP001150904">
    <property type="component" value="Unassembled WGS sequence"/>
</dbReference>
<reference evidence="3" key="1">
    <citation type="submission" date="2022-12" db="EMBL/GenBank/DDBJ databases">
        <authorList>
            <person name="Petersen C."/>
        </authorList>
    </citation>
    <scope>NUCLEOTIDE SEQUENCE</scope>
    <source>
        <strain evidence="3">IBT 15544</strain>
    </source>
</reference>
<keyword evidence="4" id="KW-1185">Reference proteome</keyword>
<evidence type="ECO:0000313" key="4">
    <source>
        <dbReference type="Proteomes" id="UP001150904"/>
    </source>
</evidence>
<proteinExistence type="predicted"/>
<reference evidence="3" key="2">
    <citation type="journal article" date="2023" name="IMA Fungus">
        <title>Comparative genomic study of the Penicillium genus elucidates a diverse pangenome and 15 lateral gene transfer events.</title>
        <authorList>
            <person name="Petersen C."/>
            <person name="Sorensen T."/>
            <person name="Nielsen M.R."/>
            <person name="Sondergaard T.E."/>
            <person name="Sorensen J.L."/>
            <person name="Fitzpatrick D.A."/>
            <person name="Frisvad J.C."/>
            <person name="Nielsen K.L."/>
        </authorList>
    </citation>
    <scope>NUCLEOTIDE SEQUENCE</scope>
    <source>
        <strain evidence="3">IBT 15544</strain>
    </source>
</reference>
<name>A0A9W9JE33_9EURO</name>
<dbReference type="RefSeq" id="XP_058305055.1">
    <property type="nucleotide sequence ID" value="XM_058455067.1"/>
</dbReference>
<feature type="region of interest" description="Disordered" evidence="1">
    <location>
        <begin position="42"/>
        <end position="104"/>
    </location>
</feature>
<sequence>MRLFLSAGTVRRVRIVLLRATHLPFVMLIWVYESSWRHLNQRTTGLPPLSTAGPGASAGEPSASRCQDPHHLSAAETRPGPGNERTDVERHDVREPDSARGKETQIADVIDAIEQLRVQVERVATTFAQPPAR</sequence>
<dbReference type="OrthoDB" id="4486239at2759"/>
<dbReference type="EMBL" id="JAPQKR010000015">
    <property type="protein sequence ID" value="KAJ5194567.1"/>
    <property type="molecule type" value="Genomic_DNA"/>
</dbReference>
<keyword evidence="2" id="KW-0472">Membrane</keyword>
<comment type="caution">
    <text evidence="3">The sequence shown here is derived from an EMBL/GenBank/DDBJ whole genome shotgun (WGS) entry which is preliminary data.</text>
</comment>
<gene>
    <name evidence="3" type="ORF">N7498_008005</name>
</gene>
<dbReference type="GeneID" id="83182368"/>
<accession>A0A9W9JE33</accession>
<evidence type="ECO:0000256" key="1">
    <source>
        <dbReference type="SAM" id="MobiDB-lite"/>
    </source>
</evidence>
<evidence type="ECO:0000256" key="2">
    <source>
        <dbReference type="SAM" id="Phobius"/>
    </source>
</evidence>
<keyword evidence="2" id="KW-0812">Transmembrane</keyword>
<evidence type="ECO:0000313" key="3">
    <source>
        <dbReference type="EMBL" id="KAJ5194567.1"/>
    </source>
</evidence>
<protein>
    <submittedName>
        <fullName evidence="3">Uncharacterized protein</fullName>
    </submittedName>
</protein>
<keyword evidence="2" id="KW-1133">Transmembrane helix</keyword>
<organism evidence="3 4">
    <name type="scientific">Penicillium cinerascens</name>
    <dbReference type="NCBI Taxonomy" id="70096"/>
    <lineage>
        <taxon>Eukaryota</taxon>
        <taxon>Fungi</taxon>
        <taxon>Dikarya</taxon>
        <taxon>Ascomycota</taxon>
        <taxon>Pezizomycotina</taxon>
        <taxon>Eurotiomycetes</taxon>
        <taxon>Eurotiomycetidae</taxon>
        <taxon>Eurotiales</taxon>
        <taxon>Aspergillaceae</taxon>
        <taxon>Penicillium</taxon>
    </lineage>
</organism>
<feature type="compositionally biased region" description="Low complexity" evidence="1">
    <location>
        <begin position="50"/>
        <end position="64"/>
    </location>
</feature>
<dbReference type="AlphaFoldDB" id="A0A9W9JE33"/>